<keyword evidence="10" id="KW-1185">Reference proteome</keyword>
<name>A0AAD9I1C4_9PEZI</name>
<dbReference type="FunFam" id="3.40.309.10:FF:000025">
    <property type="entry name" value="Aldehyde dehydrogenase"/>
    <property type="match status" value="1"/>
</dbReference>
<dbReference type="EMBL" id="JAQQPM010000002">
    <property type="protein sequence ID" value="KAK2068557.1"/>
    <property type="molecule type" value="Genomic_DNA"/>
</dbReference>
<dbReference type="AlphaFoldDB" id="A0AAD9I1C4"/>
<keyword evidence="7" id="KW-1133">Transmembrane helix</keyword>
<dbReference type="InterPro" id="IPR016162">
    <property type="entry name" value="Ald_DH_N"/>
</dbReference>
<gene>
    <name evidence="9" type="ORF">P8C59_003190</name>
</gene>
<feature type="transmembrane region" description="Helical" evidence="7">
    <location>
        <begin position="494"/>
        <end position="524"/>
    </location>
</feature>
<feature type="active site" evidence="6">
    <location>
        <position position="261"/>
    </location>
</feature>
<dbReference type="PANTHER" id="PTHR43570:SF11">
    <property type="entry name" value="ALDEHYDE DEHYDROGENASE"/>
    <property type="match status" value="1"/>
</dbReference>
<dbReference type="Gene3D" id="3.40.309.10">
    <property type="entry name" value="Aldehyde Dehydrogenase, Chain A, domain 2"/>
    <property type="match status" value="1"/>
</dbReference>
<proteinExistence type="inferred from homology"/>
<dbReference type="Pfam" id="PF00171">
    <property type="entry name" value="Aldedh"/>
    <property type="match status" value="1"/>
</dbReference>
<evidence type="ECO:0000256" key="4">
    <source>
        <dbReference type="ARBA" id="ARBA00023027"/>
    </source>
</evidence>
<dbReference type="PIRSF" id="PIRSF036492">
    <property type="entry name" value="ALDH"/>
    <property type="match status" value="1"/>
</dbReference>
<dbReference type="InterPro" id="IPR016161">
    <property type="entry name" value="Ald_DH/histidinol_DH"/>
</dbReference>
<dbReference type="PANTHER" id="PTHR43570">
    <property type="entry name" value="ALDEHYDE DEHYDROGENASE"/>
    <property type="match status" value="1"/>
</dbReference>
<keyword evidence="7" id="KW-0472">Membrane</keyword>
<dbReference type="GO" id="GO:0006081">
    <property type="term" value="P:aldehyde metabolic process"/>
    <property type="evidence" value="ECO:0007669"/>
    <property type="project" value="InterPro"/>
</dbReference>
<feature type="active site" evidence="6">
    <location>
        <position position="227"/>
    </location>
</feature>
<reference evidence="9" key="1">
    <citation type="journal article" date="2023" name="Mol. Plant Microbe Interact.">
        <title>Elucidating the Obligate Nature and Biological Capacity of an Invasive Fungal Corn Pathogen.</title>
        <authorList>
            <person name="MacCready J.S."/>
            <person name="Roggenkamp E.M."/>
            <person name="Gdanetz K."/>
            <person name="Chilvers M.I."/>
        </authorList>
    </citation>
    <scope>NUCLEOTIDE SEQUENCE</scope>
    <source>
        <strain evidence="9">PM02</strain>
    </source>
</reference>
<dbReference type="GO" id="GO:0016117">
    <property type="term" value="P:carotenoid biosynthetic process"/>
    <property type="evidence" value="ECO:0007669"/>
    <property type="project" value="UniProtKB-KW"/>
</dbReference>
<evidence type="ECO:0000256" key="2">
    <source>
        <dbReference type="ARBA" id="ARBA00022746"/>
    </source>
</evidence>
<keyword evidence="2" id="KW-0125">Carotenoid biosynthesis</keyword>
<evidence type="ECO:0000259" key="8">
    <source>
        <dbReference type="Pfam" id="PF00171"/>
    </source>
</evidence>
<comment type="caution">
    <text evidence="9">The sequence shown here is derived from an EMBL/GenBank/DDBJ whole genome shotgun (WGS) entry which is preliminary data.</text>
</comment>
<dbReference type="InterPro" id="IPR016163">
    <property type="entry name" value="Ald_DH_C"/>
</dbReference>
<organism evidence="9 10">
    <name type="scientific">Phyllachora maydis</name>
    <dbReference type="NCBI Taxonomy" id="1825666"/>
    <lineage>
        <taxon>Eukaryota</taxon>
        <taxon>Fungi</taxon>
        <taxon>Dikarya</taxon>
        <taxon>Ascomycota</taxon>
        <taxon>Pezizomycotina</taxon>
        <taxon>Sordariomycetes</taxon>
        <taxon>Sordariomycetidae</taxon>
        <taxon>Phyllachorales</taxon>
        <taxon>Phyllachoraceae</taxon>
        <taxon>Phyllachora</taxon>
    </lineage>
</organism>
<dbReference type="SUPFAM" id="SSF53720">
    <property type="entry name" value="ALDH-like"/>
    <property type="match status" value="1"/>
</dbReference>
<feature type="domain" description="Aldehyde dehydrogenase" evidence="8">
    <location>
        <begin position="9"/>
        <end position="447"/>
    </location>
</feature>
<evidence type="ECO:0000256" key="3">
    <source>
        <dbReference type="ARBA" id="ARBA00023002"/>
    </source>
</evidence>
<dbReference type="Proteomes" id="UP001217918">
    <property type="component" value="Unassembled WGS sequence"/>
</dbReference>
<evidence type="ECO:0000256" key="5">
    <source>
        <dbReference type="PIRNR" id="PIRNR036492"/>
    </source>
</evidence>
<evidence type="ECO:0000256" key="6">
    <source>
        <dbReference type="PIRSR" id="PIRSR036492-1"/>
    </source>
</evidence>
<dbReference type="FunFam" id="3.40.605.10:FF:000004">
    <property type="entry name" value="Aldehyde dehydrogenase"/>
    <property type="match status" value="1"/>
</dbReference>
<keyword evidence="4" id="KW-0520">NAD</keyword>
<sequence>MAAKVSIPEFQTTAHDAIPAVYQAALATFRTNKTKDVEWRRVQLRRLYWALVDYEPALLEALYRDLHKSQAESRLTEVEYVKGECLFLLKQLDRLVRDDALGVPDVPLPFKPMNVRIRKEPLGTVLVIGPYNYPLMLLLSPLLGAIAAGCTAVLKPSELAPATAMVVTDLLAARLDRAAFAVVNGAVAETTALLGHKWDKIFFTGSAAVGTIVARKAAETLTPVCLELGGRNPAFVTRNAHLALAARRLLWGKTLNAGQVCMSANYILVDRAVVDSFIHFLHAAYRDMFPHGAKASPDLVRIVNARHFARIKKILDTTRGRIVLGGQVDEADLFIEPTAVLVDSPDDPAMAEETFGPVWSIYPYDTLEQAIEIANGVHRTPLGLYSFGTKAENEKVLGSTTSGGASLNDAYMHGSINTVPFGGVGDSGWGAYHGKASFDTFTHFRTVAETPAWAEVLLRVRYIPYNTRLIDMFAKGNSNPGFDRNGQVVRGLGYWAGLLLGLGTTSLMAAVLRWLVVASAWYFYTTSR</sequence>
<dbReference type="Gene3D" id="3.40.605.10">
    <property type="entry name" value="Aldehyde Dehydrogenase, Chain A, domain 1"/>
    <property type="match status" value="1"/>
</dbReference>
<evidence type="ECO:0000256" key="7">
    <source>
        <dbReference type="SAM" id="Phobius"/>
    </source>
</evidence>
<accession>A0AAD9I1C4</accession>
<dbReference type="InterPro" id="IPR015590">
    <property type="entry name" value="Aldehyde_DH_dom"/>
</dbReference>
<dbReference type="CDD" id="cd07135">
    <property type="entry name" value="ALDH_F14-YMR110C"/>
    <property type="match status" value="1"/>
</dbReference>
<evidence type="ECO:0000313" key="10">
    <source>
        <dbReference type="Proteomes" id="UP001217918"/>
    </source>
</evidence>
<keyword evidence="3 5" id="KW-0560">Oxidoreductase</keyword>
<dbReference type="GO" id="GO:0005737">
    <property type="term" value="C:cytoplasm"/>
    <property type="evidence" value="ECO:0007669"/>
    <property type="project" value="TreeGrafter"/>
</dbReference>
<evidence type="ECO:0000256" key="1">
    <source>
        <dbReference type="ARBA" id="ARBA00009986"/>
    </source>
</evidence>
<dbReference type="InterPro" id="IPR012394">
    <property type="entry name" value="Aldehyde_DH_NAD(P)"/>
</dbReference>
<comment type="similarity">
    <text evidence="1 5">Belongs to the aldehyde dehydrogenase family.</text>
</comment>
<protein>
    <recommendedName>
        <fullName evidence="5">Aldehyde dehydrogenase</fullName>
    </recommendedName>
</protein>
<dbReference type="GO" id="GO:0004029">
    <property type="term" value="F:aldehyde dehydrogenase (NAD+) activity"/>
    <property type="evidence" value="ECO:0007669"/>
    <property type="project" value="TreeGrafter"/>
</dbReference>
<evidence type="ECO:0000313" key="9">
    <source>
        <dbReference type="EMBL" id="KAK2068557.1"/>
    </source>
</evidence>
<keyword evidence="7" id="KW-0812">Transmembrane</keyword>